<protein>
    <submittedName>
        <fullName evidence="3">(Atlantic silverside) hypothetical protein</fullName>
    </submittedName>
</protein>
<gene>
    <name evidence="3" type="ORF">MMEN_LOCUS7417</name>
</gene>
<dbReference type="AlphaFoldDB" id="A0A8S4ATD0"/>
<dbReference type="Proteomes" id="UP000677803">
    <property type="component" value="Unassembled WGS sequence"/>
</dbReference>
<dbReference type="InterPro" id="IPR041516">
    <property type="entry name" value="LACTB2_WH"/>
</dbReference>
<dbReference type="Pfam" id="PF17778">
    <property type="entry name" value="WHD_BLACT"/>
    <property type="match status" value="1"/>
</dbReference>
<organism evidence="3 4">
    <name type="scientific">Menidia menidia</name>
    <name type="common">Atlantic silverside</name>
    <dbReference type="NCBI Taxonomy" id="238744"/>
    <lineage>
        <taxon>Eukaryota</taxon>
        <taxon>Metazoa</taxon>
        <taxon>Chordata</taxon>
        <taxon>Craniata</taxon>
        <taxon>Vertebrata</taxon>
        <taxon>Euteleostomi</taxon>
        <taxon>Actinopterygii</taxon>
        <taxon>Neopterygii</taxon>
        <taxon>Teleostei</taxon>
        <taxon>Neoteleostei</taxon>
        <taxon>Acanthomorphata</taxon>
        <taxon>Ovalentaria</taxon>
        <taxon>Atherinomorphae</taxon>
        <taxon>Atheriniformes</taxon>
        <taxon>Atherinopsidae</taxon>
        <taxon>Menidiinae</taxon>
        <taxon>Menidia</taxon>
    </lineage>
</organism>
<keyword evidence="4" id="KW-1185">Reference proteome</keyword>
<feature type="compositionally biased region" description="Low complexity" evidence="1">
    <location>
        <begin position="117"/>
        <end position="131"/>
    </location>
</feature>
<reference evidence="3" key="1">
    <citation type="submission" date="2021-05" db="EMBL/GenBank/DDBJ databases">
        <authorList>
            <person name="Tigano A."/>
        </authorList>
    </citation>
    <scope>NUCLEOTIDE SEQUENCE</scope>
</reference>
<evidence type="ECO:0000259" key="2">
    <source>
        <dbReference type="Pfam" id="PF17778"/>
    </source>
</evidence>
<accession>A0A8S4ATD0</accession>
<proteinExistence type="predicted"/>
<evidence type="ECO:0000313" key="3">
    <source>
        <dbReference type="EMBL" id="CAG5896334.1"/>
    </source>
</evidence>
<sequence length="366" mass="39006">MEETPEYLHQAANVNLLHHLKKLEKEGQISSVLLPATVWLLIICMLVVVECRLWEGGEPSSDVPANDRRRKEEEEEEEEEGGRAGQLSIASELEDLLQDLQNGGQQQLFPTQPPPSSSSSSSSSSVPPGSSMEKQTIISDILQMADGGQHRAFPPTGASTLRLVGGRGSDQFALRLGRDEGAVGQREPGLVLCWGGNGLEGLGPMPPSRDMLLTGGAPWPGRAPLKPTGIKVGFSGARPGQGAPPVRSMSLDGSMGPSPSRPFPPQHRTSPYALLQQQQQSMMGAHKARMASSGVRASMQQMWGPQGPMMGQGVGRMQAPPNQTAPWPDRIMVDHYGNQSRAPYGRVHAAAGSHGNAQVHAAAPVV</sequence>
<feature type="region of interest" description="Disordered" evidence="1">
    <location>
        <begin position="57"/>
        <end position="86"/>
    </location>
</feature>
<dbReference type="EMBL" id="CAJRST010007779">
    <property type="protein sequence ID" value="CAG5896334.1"/>
    <property type="molecule type" value="Genomic_DNA"/>
</dbReference>
<comment type="caution">
    <text evidence="3">The sequence shown here is derived from an EMBL/GenBank/DDBJ whole genome shotgun (WGS) entry which is preliminary data.</text>
</comment>
<feature type="domain" description="LACTB2 winged helix" evidence="2">
    <location>
        <begin position="3"/>
        <end position="31"/>
    </location>
</feature>
<evidence type="ECO:0000256" key="1">
    <source>
        <dbReference type="SAM" id="MobiDB-lite"/>
    </source>
</evidence>
<evidence type="ECO:0000313" key="4">
    <source>
        <dbReference type="Proteomes" id="UP000677803"/>
    </source>
</evidence>
<name>A0A8S4ATD0_9TELE</name>
<feature type="region of interest" description="Disordered" evidence="1">
    <location>
        <begin position="236"/>
        <end position="264"/>
    </location>
</feature>
<feature type="region of interest" description="Disordered" evidence="1">
    <location>
        <begin position="104"/>
        <end position="133"/>
    </location>
</feature>